<dbReference type="STRING" id="4846.A0A367IUH5"/>
<dbReference type="PANTHER" id="PTHR12891:SF0">
    <property type="entry name" value="MMS19 NUCLEOTIDE EXCISION REPAIR PROTEIN HOMOLOG"/>
    <property type="match status" value="1"/>
</dbReference>
<comment type="function">
    <text evidence="2">Key component of the cytosolic iron-sulfur protein assembly (CIA) complex, a multiprotein complex that mediates the incorporation of iron-sulfur cluster into apoproteins specifically involved in DNA metabolism and genomic integrity. In the CIA complex, MMS19 acts as an adapter between early-acting CIA components and a subset of cellular target iron-sulfur proteins.</text>
</comment>
<proteinExistence type="inferred from homology"/>
<dbReference type="InterPro" id="IPR024687">
    <property type="entry name" value="MMS19_C"/>
</dbReference>
<dbReference type="GO" id="GO:0016226">
    <property type="term" value="P:iron-sulfur cluster assembly"/>
    <property type="evidence" value="ECO:0007669"/>
    <property type="project" value="UniProtKB-UniRule"/>
</dbReference>
<dbReference type="GO" id="GO:0051604">
    <property type="term" value="P:protein maturation"/>
    <property type="evidence" value="ECO:0007669"/>
    <property type="project" value="UniProtKB-UniRule"/>
</dbReference>
<sequence length="253" mass="28522">LKLPLTNITPIFDCLFQGALQSDTSNLILSKTLAVIVNKWTDEQILESIYKTIQTNLLPMLKEEDDVHKRKLCFNIFIWLIKALVMRGHPYGFELLDSIIIEQCGTDIGEDAAISFTTLLEDDGFVLNSQANYLLALLYLLQKVPRQVTIHELPKLMMPIIVSLSSHHMNLIILTLKVTQDIIPNAQSIIVQHLGSFIHALLRLTCFPVVDIRLLALKGLLTLAQKGKFDILSPFRPSVVKELASALDDKKRI</sequence>
<dbReference type="PANTHER" id="PTHR12891">
    <property type="entry name" value="DNA REPAIR/TRANSCRIPTION PROTEIN MET18/MMS19"/>
    <property type="match status" value="1"/>
</dbReference>
<comment type="subcellular location">
    <subcellularLocation>
        <location evidence="2">Nucleus</location>
    </subcellularLocation>
</comment>
<dbReference type="GO" id="GO:0006281">
    <property type="term" value="P:DNA repair"/>
    <property type="evidence" value="ECO:0007669"/>
    <property type="project" value="UniProtKB-UniRule"/>
</dbReference>
<keyword evidence="2" id="KW-0227">DNA damage</keyword>
<dbReference type="GO" id="GO:0097361">
    <property type="term" value="C:cytosolic [4Fe-4S] assembly targeting complex"/>
    <property type="evidence" value="ECO:0007669"/>
    <property type="project" value="UniProtKB-UniRule"/>
</dbReference>
<organism evidence="4 5">
    <name type="scientific">Rhizopus stolonifer</name>
    <name type="common">Rhizopus nigricans</name>
    <dbReference type="NCBI Taxonomy" id="4846"/>
    <lineage>
        <taxon>Eukaryota</taxon>
        <taxon>Fungi</taxon>
        <taxon>Fungi incertae sedis</taxon>
        <taxon>Mucoromycota</taxon>
        <taxon>Mucoromycotina</taxon>
        <taxon>Mucoromycetes</taxon>
        <taxon>Mucorales</taxon>
        <taxon>Mucorineae</taxon>
        <taxon>Rhizopodaceae</taxon>
        <taxon>Rhizopus</taxon>
    </lineage>
</organism>
<evidence type="ECO:0000259" key="3">
    <source>
        <dbReference type="Pfam" id="PF12460"/>
    </source>
</evidence>
<dbReference type="SUPFAM" id="SSF48371">
    <property type="entry name" value="ARM repeat"/>
    <property type="match status" value="1"/>
</dbReference>
<feature type="non-terminal residue" evidence="4">
    <location>
        <position position="253"/>
    </location>
</feature>
<dbReference type="EMBL" id="PJQM01005565">
    <property type="protein sequence ID" value="RCH81334.1"/>
    <property type="molecule type" value="Genomic_DNA"/>
</dbReference>
<dbReference type="Pfam" id="PF12460">
    <property type="entry name" value="MMS19_C"/>
    <property type="match status" value="1"/>
</dbReference>
<evidence type="ECO:0000313" key="5">
    <source>
        <dbReference type="Proteomes" id="UP000253551"/>
    </source>
</evidence>
<reference evidence="4 5" key="1">
    <citation type="journal article" date="2018" name="G3 (Bethesda)">
        <title>Phylogenetic and Phylogenomic Definition of Rhizopus Species.</title>
        <authorList>
            <person name="Gryganskyi A.P."/>
            <person name="Golan J."/>
            <person name="Dolatabadi S."/>
            <person name="Mondo S."/>
            <person name="Robb S."/>
            <person name="Idnurm A."/>
            <person name="Muszewska A."/>
            <person name="Steczkiewicz K."/>
            <person name="Masonjones S."/>
            <person name="Liao H.L."/>
            <person name="Gajdeczka M.T."/>
            <person name="Anike F."/>
            <person name="Vuek A."/>
            <person name="Anishchenko I.M."/>
            <person name="Voigt K."/>
            <person name="de Hoog G.S."/>
            <person name="Smith M.E."/>
            <person name="Heitman J."/>
            <person name="Vilgalys R."/>
            <person name="Stajich J.E."/>
        </authorList>
    </citation>
    <scope>NUCLEOTIDE SEQUENCE [LARGE SCALE GENOMIC DNA]</scope>
    <source>
        <strain evidence="4 5">LSU 92-RS-03</strain>
    </source>
</reference>
<keyword evidence="5" id="KW-1185">Reference proteome</keyword>
<feature type="non-terminal residue" evidence="4">
    <location>
        <position position="1"/>
    </location>
</feature>
<evidence type="ECO:0000313" key="4">
    <source>
        <dbReference type="EMBL" id="RCH81334.1"/>
    </source>
</evidence>
<dbReference type="InterPro" id="IPR039920">
    <property type="entry name" value="MMS19"/>
</dbReference>
<feature type="domain" description="MMS19 C-terminal" evidence="3">
    <location>
        <begin position="21"/>
        <end position="130"/>
    </location>
</feature>
<protein>
    <recommendedName>
        <fullName evidence="2">MMS19 nucleotide excision repair protein</fullName>
    </recommendedName>
</protein>
<dbReference type="AlphaFoldDB" id="A0A367IUH5"/>
<gene>
    <name evidence="4" type="primary">MMS19</name>
    <name evidence="4" type="ORF">CU098_004941</name>
</gene>
<dbReference type="GO" id="GO:0005634">
    <property type="term" value="C:nucleus"/>
    <property type="evidence" value="ECO:0007669"/>
    <property type="project" value="UniProtKB-SubCell"/>
</dbReference>
<dbReference type="Proteomes" id="UP000253551">
    <property type="component" value="Unassembled WGS sequence"/>
</dbReference>
<dbReference type="InterPro" id="IPR016024">
    <property type="entry name" value="ARM-type_fold"/>
</dbReference>
<comment type="similarity">
    <text evidence="1 2">Belongs to the MET18/MMS19 family.</text>
</comment>
<evidence type="ECO:0000256" key="2">
    <source>
        <dbReference type="RuleBase" id="RU367072"/>
    </source>
</evidence>
<comment type="caution">
    <text evidence="4">The sequence shown here is derived from an EMBL/GenBank/DDBJ whole genome shotgun (WGS) entry which is preliminary data.</text>
</comment>
<dbReference type="Gene3D" id="1.25.10.10">
    <property type="entry name" value="Leucine-rich Repeat Variant"/>
    <property type="match status" value="1"/>
</dbReference>
<keyword evidence="2" id="KW-0234">DNA repair</keyword>
<evidence type="ECO:0000256" key="1">
    <source>
        <dbReference type="ARBA" id="ARBA00009340"/>
    </source>
</evidence>
<dbReference type="OrthoDB" id="342900at2759"/>
<dbReference type="InterPro" id="IPR011989">
    <property type="entry name" value="ARM-like"/>
</dbReference>
<keyword evidence="2" id="KW-0539">Nucleus</keyword>
<name>A0A367IUH5_RHIST</name>
<accession>A0A367IUH5</accession>